<sequence length="429" mass="49549">MGEDNSAQQTQNPLNQLVIEIPANLETTFSDDVCVYRVPPTLRKINEAAYTPQVVSIGPIHHHKPDLKPMEIQKLRYLKEFCKRQTTKTQRDFSIDLINTVSEKDFRGFYDDSSEICSTELINMILLDSVFILELFLRNHKAENYAKDFIIGKPWLRTDVQQDLVLLENQLPFSFLEKIYDFARQKFVEKDYPSFLDLTCRYFSIYKPRKIELIPNPVDKKPLHFTDLVRYFWSFGHPPMKPKSIGNLRSITKLHQAGLKLKPAPNECFLKVKFEKGITCLWRAELQIPCFEIDDTTEFVVRNLMALEQCHYPYETYICNYIRLWDFLIDTAEDVDLFVGKKIIVNGLGNSAAVANLVNNLCNQIAECHSCYYSLSEQLNGYYENCCNHTMATLRSIYFGDLWRGTGTVAAVLLLALTLIQAICSVLAL</sequence>
<dbReference type="EMBL" id="CM004391">
    <property type="protein sequence ID" value="OAY49392.1"/>
    <property type="molecule type" value="Genomic_DNA"/>
</dbReference>
<keyword evidence="1" id="KW-0812">Transmembrane</keyword>
<dbReference type="STRING" id="3983.A0A2C9VTI6"/>
<dbReference type="Gramene" id="Manes.05G052700.1.v8.1">
    <property type="protein sequence ID" value="Manes.05G052700.1.v8.1.CDS.1"/>
    <property type="gene ID" value="Manes.05G052700.v8.1"/>
</dbReference>
<feature type="transmembrane region" description="Helical" evidence="1">
    <location>
        <begin position="402"/>
        <end position="428"/>
    </location>
</feature>
<dbReference type="OrthoDB" id="840718at2759"/>
<keyword evidence="1" id="KW-1133">Transmembrane helix</keyword>
<keyword evidence="3" id="KW-1185">Reference proteome</keyword>
<evidence type="ECO:0000256" key="1">
    <source>
        <dbReference type="SAM" id="Phobius"/>
    </source>
</evidence>
<dbReference type="AlphaFoldDB" id="A0A2C9VTI6"/>
<dbReference type="Proteomes" id="UP000091857">
    <property type="component" value="Chromosome 5"/>
</dbReference>
<comment type="caution">
    <text evidence="2">The sequence shown here is derived from an EMBL/GenBank/DDBJ whole genome shotgun (WGS) entry which is preliminary data.</text>
</comment>
<dbReference type="PANTHER" id="PTHR31170">
    <property type="entry name" value="BNAC04G53230D PROTEIN"/>
    <property type="match status" value="1"/>
</dbReference>
<gene>
    <name evidence="2" type="ORF">MANES_05G052700v8</name>
</gene>
<keyword evidence="1" id="KW-0472">Membrane</keyword>
<dbReference type="Gramene" id="Manes.05G052700.2.v8.1">
    <property type="protein sequence ID" value="Manes.05G052700.2.v8.1.CDS.1"/>
    <property type="gene ID" value="Manes.05G052700.v8.1"/>
</dbReference>
<protein>
    <submittedName>
        <fullName evidence="2">Uncharacterized protein</fullName>
    </submittedName>
</protein>
<name>A0A2C9VTI6_MANES</name>
<dbReference type="Pfam" id="PF03140">
    <property type="entry name" value="DUF247"/>
    <property type="match status" value="1"/>
</dbReference>
<reference evidence="3" key="1">
    <citation type="journal article" date="2016" name="Nat. Biotechnol.">
        <title>Sequencing wild and cultivated cassava and related species reveals extensive interspecific hybridization and genetic diversity.</title>
        <authorList>
            <person name="Bredeson J.V."/>
            <person name="Lyons J.B."/>
            <person name="Prochnik S.E."/>
            <person name="Wu G.A."/>
            <person name="Ha C.M."/>
            <person name="Edsinger-Gonzales E."/>
            <person name="Grimwood J."/>
            <person name="Schmutz J."/>
            <person name="Rabbi I.Y."/>
            <person name="Egesi C."/>
            <person name="Nauluvula P."/>
            <person name="Lebot V."/>
            <person name="Ndunguru J."/>
            <person name="Mkamilo G."/>
            <person name="Bart R.S."/>
            <person name="Setter T.L."/>
            <person name="Gleadow R.M."/>
            <person name="Kulakow P."/>
            <person name="Ferguson M.E."/>
            <person name="Rounsley S."/>
            <person name="Rokhsar D.S."/>
        </authorList>
    </citation>
    <scope>NUCLEOTIDE SEQUENCE [LARGE SCALE GENOMIC DNA]</scope>
    <source>
        <strain evidence="3">cv. AM560-2</strain>
    </source>
</reference>
<evidence type="ECO:0000313" key="2">
    <source>
        <dbReference type="EMBL" id="OAY49392.1"/>
    </source>
</evidence>
<accession>A0A2C9VTI6</accession>
<proteinExistence type="predicted"/>
<dbReference type="OMA" id="CHYPYET"/>
<evidence type="ECO:0000313" key="3">
    <source>
        <dbReference type="Proteomes" id="UP000091857"/>
    </source>
</evidence>
<organism evidence="2 3">
    <name type="scientific">Manihot esculenta</name>
    <name type="common">Cassava</name>
    <name type="synonym">Jatropha manihot</name>
    <dbReference type="NCBI Taxonomy" id="3983"/>
    <lineage>
        <taxon>Eukaryota</taxon>
        <taxon>Viridiplantae</taxon>
        <taxon>Streptophyta</taxon>
        <taxon>Embryophyta</taxon>
        <taxon>Tracheophyta</taxon>
        <taxon>Spermatophyta</taxon>
        <taxon>Magnoliopsida</taxon>
        <taxon>eudicotyledons</taxon>
        <taxon>Gunneridae</taxon>
        <taxon>Pentapetalae</taxon>
        <taxon>rosids</taxon>
        <taxon>fabids</taxon>
        <taxon>Malpighiales</taxon>
        <taxon>Euphorbiaceae</taxon>
        <taxon>Crotonoideae</taxon>
        <taxon>Manihoteae</taxon>
        <taxon>Manihot</taxon>
    </lineage>
</organism>
<dbReference type="PANTHER" id="PTHR31170:SF16">
    <property type="match status" value="1"/>
</dbReference>
<dbReference type="InterPro" id="IPR004158">
    <property type="entry name" value="DUF247_pln"/>
</dbReference>